<comment type="caution">
    <text evidence="1">The sequence shown here is derived from an EMBL/GenBank/DDBJ whole genome shotgun (WGS) entry which is preliminary data.</text>
</comment>
<organism evidence="1 2">
    <name type="scientific">Actinomadura luzonensis</name>
    <dbReference type="NCBI Taxonomy" id="2805427"/>
    <lineage>
        <taxon>Bacteria</taxon>
        <taxon>Bacillati</taxon>
        <taxon>Actinomycetota</taxon>
        <taxon>Actinomycetes</taxon>
        <taxon>Streptosporangiales</taxon>
        <taxon>Thermomonosporaceae</taxon>
        <taxon>Actinomadura</taxon>
    </lineage>
</organism>
<gene>
    <name evidence="1" type="ORF">MF672_039000</name>
</gene>
<dbReference type="RefSeq" id="WP_242375266.1">
    <property type="nucleotide sequence ID" value="NZ_JAKRKC020000002.1"/>
</dbReference>
<dbReference type="Proteomes" id="UP001317259">
    <property type="component" value="Unassembled WGS sequence"/>
</dbReference>
<proteinExistence type="predicted"/>
<evidence type="ECO:0000313" key="1">
    <source>
        <dbReference type="EMBL" id="MCK2219743.1"/>
    </source>
</evidence>
<name>A0ABT0G553_9ACTN</name>
<dbReference type="EMBL" id="JAKRKC020000002">
    <property type="protein sequence ID" value="MCK2219743.1"/>
    <property type="molecule type" value="Genomic_DNA"/>
</dbReference>
<accession>A0ABT0G553</accession>
<evidence type="ECO:0008006" key="3">
    <source>
        <dbReference type="Google" id="ProtNLM"/>
    </source>
</evidence>
<evidence type="ECO:0000313" key="2">
    <source>
        <dbReference type="Proteomes" id="UP001317259"/>
    </source>
</evidence>
<reference evidence="1 2" key="1">
    <citation type="submission" date="2022-04" db="EMBL/GenBank/DDBJ databases">
        <title>Genome draft of Actinomadura sp. ATCC 31491.</title>
        <authorList>
            <person name="Shi X."/>
            <person name="Du Y."/>
        </authorList>
    </citation>
    <scope>NUCLEOTIDE SEQUENCE [LARGE SCALE GENOMIC DNA]</scope>
    <source>
        <strain evidence="1 2">ATCC 31491</strain>
    </source>
</reference>
<keyword evidence="2" id="KW-1185">Reference proteome</keyword>
<protein>
    <recommendedName>
        <fullName evidence="3">4Fe-4S ferredoxin-type domain-containing protein</fullName>
    </recommendedName>
</protein>
<sequence length="52" mass="5226">MTACCRCVPATRAADDTGDHCITAGCAYCLNGCPADGIPCCQTSTTPPEGTT</sequence>